<evidence type="ECO:0000313" key="3">
    <source>
        <dbReference type="EMBL" id="NYF43577.1"/>
    </source>
</evidence>
<evidence type="ECO:0000313" key="4">
    <source>
        <dbReference type="Proteomes" id="UP000576393"/>
    </source>
</evidence>
<keyword evidence="2" id="KW-0732">Signal</keyword>
<evidence type="ECO:0008006" key="5">
    <source>
        <dbReference type="Google" id="ProtNLM"/>
    </source>
</evidence>
<organism evidence="3 4">
    <name type="scientific">Streptosporangium sandarakinum</name>
    <dbReference type="NCBI Taxonomy" id="1260955"/>
    <lineage>
        <taxon>Bacteria</taxon>
        <taxon>Bacillati</taxon>
        <taxon>Actinomycetota</taxon>
        <taxon>Actinomycetes</taxon>
        <taxon>Streptosporangiales</taxon>
        <taxon>Streptosporangiaceae</taxon>
        <taxon>Streptosporangium</taxon>
    </lineage>
</organism>
<dbReference type="RefSeq" id="WP_218912671.1">
    <property type="nucleotide sequence ID" value="NZ_JACCCO010000003.1"/>
</dbReference>
<feature type="region of interest" description="Disordered" evidence="1">
    <location>
        <begin position="671"/>
        <end position="697"/>
    </location>
</feature>
<dbReference type="Gene3D" id="3.40.50.1820">
    <property type="entry name" value="alpha/beta hydrolase"/>
    <property type="match status" value="1"/>
</dbReference>
<feature type="compositionally biased region" description="Pro residues" evidence="1">
    <location>
        <begin position="675"/>
        <end position="686"/>
    </location>
</feature>
<feature type="region of interest" description="Disordered" evidence="1">
    <location>
        <begin position="355"/>
        <end position="384"/>
    </location>
</feature>
<evidence type="ECO:0000256" key="2">
    <source>
        <dbReference type="SAM" id="SignalP"/>
    </source>
</evidence>
<dbReference type="EMBL" id="JACCCO010000003">
    <property type="protein sequence ID" value="NYF43577.1"/>
    <property type="molecule type" value="Genomic_DNA"/>
</dbReference>
<reference evidence="3 4" key="1">
    <citation type="submission" date="2020-07" db="EMBL/GenBank/DDBJ databases">
        <title>Sequencing the genomes of 1000 actinobacteria strains.</title>
        <authorList>
            <person name="Klenk H.-P."/>
        </authorList>
    </citation>
    <scope>NUCLEOTIDE SEQUENCE [LARGE SCALE GENOMIC DNA]</scope>
    <source>
        <strain evidence="3 4">DSM 45763</strain>
    </source>
</reference>
<dbReference type="AlphaFoldDB" id="A0A852V120"/>
<evidence type="ECO:0000256" key="1">
    <source>
        <dbReference type="SAM" id="MobiDB-lite"/>
    </source>
</evidence>
<dbReference type="Proteomes" id="UP000576393">
    <property type="component" value="Unassembled WGS sequence"/>
</dbReference>
<name>A0A852V120_9ACTN</name>
<proteinExistence type="predicted"/>
<keyword evidence="4" id="KW-1185">Reference proteome</keyword>
<accession>A0A852V120</accession>
<gene>
    <name evidence="3" type="ORF">HDA43_005804</name>
</gene>
<comment type="caution">
    <text evidence="3">The sequence shown here is derived from an EMBL/GenBank/DDBJ whole genome shotgun (WGS) entry which is preliminary data.</text>
</comment>
<feature type="chain" id="PRO_5032980709" description="ATP-dependent DNA helicase RecG" evidence="2">
    <location>
        <begin position="27"/>
        <end position="732"/>
    </location>
</feature>
<dbReference type="InterPro" id="IPR029058">
    <property type="entry name" value="AB_hydrolase_fold"/>
</dbReference>
<protein>
    <recommendedName>
        <fullName evidence="5">ATP-dependent DNA helicase RecG</fullName>
    </recommendedName>
</protein>
<sequence length="732" mass="77609">MRLRSVVASLALAAAFLSITAAPAPAETGPLPAKTAAESLSETAAKAPAKAAAETLSGAAAQTLSRAAAKSLSEAVATTLSKTAAHAEPVQPVPPAPGTAGCDPVAGAECLLPFPNDWFTTRARTRTGLRVNLAAEAMPRNAAGVPVDPAQWNAADGFSPGSMLLAHVPGIDLGRTGAAPVTDIGWSLRRDAPVVIVDTRTGERWPYWAELDANAADPARRALIVRPARNFREGHRYAVALRGLKDATGRDIPAPETFARLLGDDLPARDPLATRQRALRRTVEDLGRAGVDAEGLYLAWDFTVASDQGIAGPVLAMRDRTLRSLRGRSPEFTVGSVTDLTPEQDPGIAREVSGEISVPNHLDKPGGPPGSSLNRGPDGLPRPLGDTLKAQYQCEIPRSAFRRPARAALYGHGLLGRATEVRAANVRAMAAEHGFVFCATKWIGMAEEDVQHVAGVFADLSRFGTVTDRLQQSLLNFVLLGRAMTAKDGFAGHEAFQDGHGRALIDRRAGLAYDGNSQGAIAGGALVAVSPDVRNAVLGVPGMNYSTLLNRSVDFQPFQRLMDAAYPDRLTQQVCFALMQMLWDRAETNGYAQHLTDDPLPGSPRHRVLLHAAFGDHQVATVTAEVEARTIGARVHRPALAEGRSPDVAPFWGLRALPRAPYEGSALVVWDSGTPAPPTGNVPPLGPQYGHDPHEDPRNDVRARVQKAHFLRDGLVVDVCGDAPCATLPAQD</sequence>
<feature type="signal peptide" evidence="2">
    <location>
        <begin position="1"/>
        <end position="26"/>
    </location>
</feature>